<evidence type="ECO:0000259" key="5">
    <source>
        <dbReference type="SMART" id="SM00822"/>
    </source>
</evidence>
<dbReference type="STRING" id="946333.A4W93_06155"/>
<dbReference type="PANTHER" id="PTHR43976:SF16">
    <property type="entry name" value="SHORT-CHAIN DEHYDROGENASE_REDUCTASE FAMILY PROTEIN"/>
    <property type="match status" value="1"/>
</dbReference>
<evidence type="ECO:0000256" key="4">
    <source>
        <dbReference type="SAM" id="MobiDB-lite"/>
    </source>
</evidence>
<keyword evidence="2" id="KW-0560">Oxidoreductase</keyword>
<reference evidence="6 7" key="1">
    <citation type="submission" date="2016-04" db="EMBL/GenBank/DDBJ databases">
        <title>Complete genome sequence of natural rubber-degrading, novel Gram-negative bacterium, Rhizobacter gummiphilus strain NS21.</title>
        <authorList>
            <person name="Tabata M."/>
            <person name="Kasai D."/>
            <person name="Fukuda M."/>
        </authorList>
    </citation>
    <scope>NUCLEOTIDE SEQUENCE [LARGE SCALE GENOMIC DNA]</scope>
    <source>
        <strain evidence="6 7">NS21</strain>
    </source>
</reference>
<organism evidence="6 7">
    <name type="scientific">Piscinibacter gummiphilus</name>
    <dbReference type="NCBI Taxonomy" id="946333"/>
    <lineage>
        <taxon>Bacteria</taxon>
        <taxon>Pseudomonadati</taxon>
        <taxon>Pseudomonadota</taxon>
        <taxon>Betaproteobacteria</taxon>
        <taxon>Burkholderiales</taxon>
        <taxon>Sphaerotilaceae</taxon>
        <taxon>Piscinibacter</taxon>
    </lineage>
</organism>
<dbReference type="AlphaFoldDB" id="A0A1W6L5R5"/>
<feature type="compositionally biased region" description="Polar residues" evidence="4">
    <location>
        <begin position="208"/>
        <end position="217"/>
    </location>
</feature>
<proteinExistence type="inferred from homology"/>
<dbReference type="Proteomes" id="UP000193427">
    <property type="component" value="Chromosome"/>
</dbReference>
<dbReference type="InterPro" id="IPR051911">
    <property type="entry name" value="SDR_oxidoreductase"/>
</dbReference>
<dbReference type="SUPFAM" id="SSF51735">
    <property type="entry name" value="NAD(P)-binding Rossmann-fold domains"/>
    <property type="match status" value="1"/>
</dbReference>
<dbReference type="PRINTS" id="PR00080">
    <property type="entry name" value="SDRFAMILY"/>
</dbReference>
<accession>A0A1W6L5R5</accession>
<dbReference type="Pfam" id="PF00106">
    <property type="entry name" value="adh_short"/>
    <property type="match status" value="1"/>
</dbReference>
<dbReference type="CDD" id="cd05374">
    <property type="entry name" value="17beta-HSD-like_SDR_c"/>
    <property type="match status" value="1"/>
</dbReference>
<comment type="similarity">
    <text evidence="1 3">Belongs to the short-chain dehydrogenases/reductases (SDR) family.</text>
</comment>
<dbReference type="InterPro" id="IPR057326">
    <property type="entry name" value="KR_dom"/>
</dbReference>
<evidence type="ECO:0000256" key="3">
    <source>
        <dbReference type="RuleBase" id="RU000363"/>
    </source>
</evidence>
<dbReference type="SMART" id="SM00822">
    <property type="entry name" value="PKS_KR"/>
    <property type="match status" value="1"/>
</dbReference>
<protein>
    <submittedName>
        <fullName evidence="6">Short-chain dehydrogenase/reductase</fullName>
    </submittedName>
</protein>
<evidence type="ECO:0000313" key="6">
    <source>
        <dbReference type="EMBL" id="ARN19527.1"/>
    </source>
</evidence>
<sequence length="278" mass="29206">MHMDNGKVWFITGAARGIGAEIARAALAAGHTVVATGRSLEPLQQVYREFGDTVLPLALDVADEAQAEAAVAAAFERFGRIDVLVNNAGYGLLGAFETLAAADIEAQFTTNVFGLMHVTRAALPGMRARRSGHVVNVSSIGGVTGFEGSSVYCATKFAVTGFSESLALELAPAGIAVTVVEPGFIRTDFLDGSSVRYGTRDTPDGVSTERSYSQYNGEQPGDPVRLAAAVLSLVAREQPPVHFLAGSDAVEIASTAVEKRQRELTADRALSQSVDGQF</sequence>
<dbReference type="KEGG" id="rgu:A4W93_06155"/>
<dbReference type="InterPro" id="IPR002347">
    <property type="entry name" value="SDR_fam"/>
</dbReference>
<feature type="region of interest" description="Disordered" evidence="4">
    <location>
        <begin position="196"/>
        <end position="220"/>
    </location>
</feature>
<keyword evidence="7" id="KW-1185">Reference proteome</keyword>
<evidence type="ECO:0000256" key="1">
    <source>
        <dbReference type="ARBA" id="ARBA00006484"/>
    </source>
</evidence>
<dbReference type="PRINTS" id="PR00081">
    <property type="entry name" value="GDHRDH"/>
</dbReference>
<gene>
    <name evidence="6" type="ORF">A4W93_06155</name>
</gene>
<dbReference type="InterPro" id="IPR020904">
    <property type="entry name" value="Sc_DH/Rdtase_CS"/>
</dbReference>
<evidence type="ECO:0000313" key="7">
    <source>
        <dbReference type="Proteomes" id="UP000193427"/>
    </source>
</evidence>
<dbReference type="PANTHER" id="PTHR43976">
    <property type="entry name" value="SHORT CHAIN DEHYDROGENASE"/>
    <property type="match status" value="1"/>
</dbReference>
<dbReference type="InterPro" id="IPR036291">
    <property type="entry name" value="NAD(P)-bd_dom_sf"/>
</dbReference>
<evidence type="ECO:0000256" key="2">
    <source>
        <dbReference type="ARBA" id="ARBA00023002"/>
    </source>
</evidence>
<name>A0A1W6L5R5_9BURK</name>
<dbReference type="Gene3D" id="3.40.50.720">
    <property type="entry name" value="NAD(P)-binding Rossmann-like Domain"/>
    <property type="match status" value="1"/>
</dbReference>
<feature type="domain" description="Ketoreductase" evidence="5">
    <location>
        <begin position="7"/>
        <end position="188"/>
    </location>
</feature>
<dbReference type="EMBL" id="CP015118">
    <property type="protein sequence ID" value="ARN19527.1"/>
    <property type="molecule type" value="Genomic_DNA"/>
</dbReference>
<dbReference type="PROSITE" id="PS00061">
    <property type="entry name" value="ADH_SHORT"/>
    <property type="match status" value="1"/>
</dbReference>
<dbReference type="FunFam" id="3.40.50.720:FF:000084">
    <property type="entry name" value="Short-chain dehydrogenase reductase"/>
    <property type="match status" value="1"/>
</dbReference>
<dbReference type="GO" id="GO:0016491">
    <property type="term" value="F:oxidoreductase activity"/>
    <property type="evidence" value="ECO:0007669"/>
    <property type="project" value="UniProtKB-KW"/>
</dbReference>